<dbReference type="EMBL" id="VNKQ01000010">
    <property type="protein sequence ID" value="KAG0648603.1"/>
    <property type="molecule type" value="Genomic_DNA"/>
</dbReference>
<dbReference type="AlphaFoldDB" id="A0A9P6VJ24"/>
<feature type="region of interest" description="Disordered" evidence="1">
    <location>
        <begin position="368"/>
        <end position="457"/>
    </location>
</feature>
<proteinExistence type="predicted"/>
<organism evidence="3 4">
    <name type="scientific">Hyphodiscus hymeniophilus</name>
    <dbReference type="NCBI Taxonomy" id="353542"/>
    <lineage>
        <taxon>Eukaryota</taxon>
        <taxon>Fungi</taxon>
        <taxon>Dikarya</taxon>
        <taxon>Ascomycota</taxon>
        <taxon>Pezizomycotina</taxon>
        <taxon>Leotiomycetes</taxon>
        <taxon>Helotiales</taxon>
        <taxon>Hyphodiscaceae</taxon>
        <taxon>Hyphodiscus</taxon>
    </lineage>
</organism>
<dbReference type="PANTHER" id="PTHR47815">
    <property type="entry name" value="UNIVERSAL STRESS PROTEIN A FAMILY PROTEIN C25B2.10"/>
    <property type="match status" value="1"/>
</dbReference>
<feature type="compositionally biased region" description="Basic and acidic residues" evidence="1">
    <location>
        <begin position="491"/>
        <end position="516"/>
    </location>
</feature>
<protein>
    <submittedName>
        <fullName evidence="3">Universal stress A family</fullName>
    </submittedName>
</protein>
<keyword evidence="4" id="KW-1185">Reference proteome</keyword>
<feature type="domain" description="UspA" evidence="2">
    <location>
        <begin position="136"/>
        <end position="290"/>
    </location>
</feature>
<sequence>MSISPLSQNSPHSPHSPVSPKGNPTAEGYFNPPRAENPRLESITEHVRADHARRPRTSSAASIQFMPSLATSQGSVVDIVRSRLPSCIRDVSPPPARFQHHVSFDNFAEGEPTKRNTISLTLNVSHRGYQRKRRSRTFMVGVDGNDYSDIALQWMLDELVDDGDHIVCLRVVDRDTKIAKDAKLANDKIAEKDKKSVEKEKKEYVKEAHDLMKHIQRKNDANRAVSITLEFAVGKVSDTFGSMIAMYEPSMLVVGTRGRSLGGFQGLVSNRNSFSKWCLQHSPVPVVVVRPTKKRIKKKAKRDADPQRQDYARILRDSGVEIHEIVGGTKTSNFEIANDRDTEAHAVAAALGLPAQFDPTLKPLRSASDRTLNQVDSAKSDATIPVASLSPGSRSVSPTEVSQTLKPPQLESPAISGDEAEESEDDDEEEGEFEVVSGNTLLGNSPWDEKKEELHRMEQSEAGALLLGRKDSISSAGSSGSAGGGALIYGKDGDGEYREKNGKGENNKDKVGKKEETDEPEVITPTAPMPN</sequence>
<dbReference type="InterPro" id="IPR014729">
    <property type="entry name" value="Rossmann-like_a/b/a_fold"/>
</dbReference>
<feature type="compositionally biased region" description="Acidic residues" evidence="1">
    <location>
        <begin position="418"/>
        <end position="433"/>
    </location>
</feature>
<evidence type="ECO:0000259" key="2">
    <source>
        <dbReference type="Pfam" id="PF00582"/>
    </source>
</evidence>
<dbReference type="InterPro" id="IPR006016">
    <property type="entry name" value="UspA"/>
</dbReference>
<comment type="caution">
    <text evidence="3">The sequence shown here is derived from an EMBL/GenBank/DDBJ whole genome shotgun (WGS) entry which is preliminary data.</text>
</comment>
<evidence type="ECO:0000313" key="4">
    <source>
        <dbReference type="Proteomes" id="UP000785200"/>
    </source>
</evidence>
<accession>A0A9P6VJ24</accession>
<feature type="compositionally biased region" description="Basic and acidic residues" evidence="1">
    <location>
        <begin position="447"/>
        <end position="457"/>
    </location>
</feature>
<dbReference type="Pfam" id="PF00582">
    <property type="entry name" value="Usp"/>
    <property type="match status" value="1"/>
</dbReference>
<name>A0A9P6VJ24_9HELO</name>
<evidence type="ECO:0000313" key="3">
    <source>
        <dbReference type="EMBL" id="KAG0648603.1"/>
    </source>
</evidence>
<dbReference type="Gene3D" id="3.40.50.620">
    <property type="entry name" value="HUPs"/>
    <property type="match status" value="1"/>
</dbReference>
<feature type="region of interest" description="Disordered" evidence="1">
    <location>
        <begin position="1"/>
        <end position="37"/>
    </location>
</feature>
<dbReference type="Proteomes" id="UP000785200">
    <property type="component" value="Unassembled WGS sequence"/>
</dbReference>
<dbReference type="OrthoDB" id="843225at2759"/>
<gene>
    <name evidence="3" type="ORF">D0Z07_5596</name>
</gene>
<feature type="region of interest" description="Disordered" evidence="1">
    <location>
        <begin position="471"/>
        <end position="531"/>
    </location>
</feature>
<dbReference type="CDD" id="cd23659">
    <property type="entry name" value="USP_At3g01520-like"/>
    <property type="match status" value="1"/>
</dbReference>
<dbReference type="PANTHER" id="PTHR47815:SF1">
    <property type="entry name" value="UNIVERSAL STRESS PROTEIN A FAMILY PROTEIN C25B2.10"/>
    <property type="match status" value="1"/>
</dbReference>
<feature type="compositionally biased region" description="Low complexity" evidence="1">
    <location>
        <begin position="1"/>
        <end position="20"/>
    </location>
</feature>
<evidence type="ECO:0000256" key="1">
    <source>
        <dbReference type="SAM" id="MobiDB-lite"/>
    </source>
</evidence>
<reference evidence="3" key="1">
    <citation type="submission" date="2019-07" db="EMBL/GenBank/DDBJ databases">
        <title>Hyphodiscus hymeniophilus genome sequencing and assembly.</title>
        <authorList>
            <person name="Kramer G."/>
            <person name="Nodwell J."/>
        </authorList>
    </citation>
    <scope>NUCLEOTIDE SEQUENCE</scope>
    <source>
        <strain evidence="3">ATCC 34498</strain>
    </source>
</reference>
<feature type="compositionally biased region" description="Polar residues" evidence="1">
    <location>
        <begin position="390"/>
        <end position="406"/>
    </location>
</feature>
<dbReference type="SUPFAM" id="SSF52402">
    <property type="entry name" value="Adenine nucleotide alpha hydrolases-like"/>
    <property type="match status" value="1"/>
</dbReference>